<name>A0A9Y2JY67_9PSEU</name>
<feature type="region of interest" description="Disordered" evidence="2">
    <location>
        <begin position="179"/>
        <end position="224"/>
    </location>
</feature>
<dbReference type="GO" id="GO:0016787">
    <property type="term" value="F:hydrolase activity"/>
    <property type="evidence" value="ECO:0007669"/>
    <property type="project" value="UniProtKB-KW"/>
</dbReference>
<proteinExistence type="predicted"/>
<evidence type="ECO:0000313" key="4">
    <source>
        <dbReference type="EMBL" id="WIY06883.1"/>
    </source>
</evidence>
<evidence type="ECO:0000259" key="3">
    <source>
        <dbReference type="Pfam" id="PF04167"/>
    </source>
</evidence>
<protein>
    <submittedName>
        <fullName evidence="4">DUF402 domain-containing protein</fullName>
    </submittedName>
</protein>
<dbReference type="PANTHER" id="PTHR39159:SF1">
    <property type="entry name" value="UPF0374 PROTEIN YGAC"/>
    <property type="match status" value="1"/>
</dbReference>
<dbReference type="KEGG" id="amog:QRX60_24630"/>
<dbReference type="AlphaFoldDB" id="A0A9Y2JY67"/>
<gene>
    <name evidence="4" type="ORF">QRX60_24630</name>
</gene>
<dbReference type="RefSeq" id="WP_286003137.1">
    <property type="nucleotide sequence ID" value="NZ_CP127295.1"/>
</dbReference>
<evidence type="ECO:0000313" key="5">
    <source>
        <dbReference type="Proteomes" id="UP001239397"/>
    </source>
</evidence>
<dbReference type="SUPFAM" id="SSF159234">
    <property type="entry name" value="FomD-like"/>
    <property type="match status" value="1"/>
</dbReference>
<sequence length="224" mass="24971">MSDRRWRPGETVVERFHRPDGSIGQVHPLRALADDGRVLLAWIPAGTPIVGSRLADGRHMADAPLDQRFRIPRVPVPDFWHHTSTLRRIADDEWSSVWWFFDAAGRFTNWYVNLEVPLGRTPAGVDRIDGVLDVVVDRDGTWRWDDEDEAEVAIDAGRLTQEQLDRLRAEGERIGALAERGAYPFDGTGTDFRPDPDWPAPELPAGLLEGLSPRSGGGAAPAPR</sequence>
<organism evidence="4 5">
    <name type="scientific">Amycolatopsis mongoliensis</name>
    <dbReference type="NCBI Taxonomy" id="715475"/>
    <lineage>
        <taxon>Bacteria</taxon>
        <taxon>Bacillati</taxon>
        <taxon>Actinomycetota</taxon>
        <taxon>Actinomycetes</taxon>
        <taxon>Pseudonocardiales</taxon>
        <taxon>Pseudonocardiaceae</taxon>
        <taxon>Amycolatopsis</taxon>
    </lineage>
</organism>
<dbReference type="PANTHER" id="PTHR39159">
    <property type="match status" value="1"/>
</dbReference>
<dbReference type="Pfam" id="PF04167">
    <property type="entry name" value="DUF402"/>
    <property type="match status" value="1"/>
</dbReference>
<dbReference type="Gene3D" id="2.40.380.10">
    <property type="entry name" value="FomD-like"/>
    <property type="match status" value="1"/>
</dbReference>
<dbReference type="EMBL" id="CP127295">
    <property type="protein sequence ID" value="WIY06883.1"/>
    <property type="molecule type" value="Genomic_DNA"/>
</dbReference>
<keyword evidence="1" id="KW-0378">Hydrolase</keyword>
<evidence type="ECO:0000256" key="1">
    <source>
        <dbReference type="ARBA" id="ARBA00022801"/>
    </source>
</evidence>
<keyword evidence="5" id="KW-1185">Reference proteome</keyword>
<dbReference type="InterPro" id="IPR035930">
    <property type="entry name" value="FomD-like_sf"/>
</dbReference>
<dbReference type="Proteomes" id="UP001239397">
    <property type="component" value="Chromosome"/>
</dbReference>
<dbReference type="InterPro" id="IPR050212">
    <property type="entry name" value="Ntdp-like"/>
</dbReference>
<dbReference type="InterPro" id="IPR007295">
    <property type="entry name" value="DUF402"/>
</dbReference>
<feature type="compositionally biased region" description="Gly residues" evidence="2">
    <location>
        <begin position="215"/>
        <end position="224"/>
    </location>
</feature>
<feature type="domain" description="DUF402" evidence="3">
    <location>
        <begin position="61"/>
        <end position="182"/>
    </location>
</feature>
<accession>A0A9Y2JY67</accession>
<evidence type="ECO:0000256" key="2">
    <source>
        <dbReference type="SAM" id="MobiDB-lite"/>
    </source>
</evidence>
<reference evidence="4 5" key="1">
    <citation type="submission" date="2023-06" db="EMBL/GenBank/DDBJ databases">
        <authorList>
            <person name="Oyuntsetseg B."/>
            <person name="Kim S.B."/>
        </authorList>
    </citation>
    <scope>NUCLEOTIDE SEQUENCE [LARGE SCALE GENOMIC DNA]</scope>
    <source>
        <strain evidence="4 5">4-36</strain>
    </source>
</reference>